<dbReference type="Proteomes" id="UP000805649">
    <property type="component" value="Unassembled WGS sequence"/>
</dbReference>
<comment type="caution">
    <text evidence="1">The sequence shown here is derived from an EMBL/GenBank/DDBJ whole genome shotgun (WGS) entry which is preliminary data.</text>
</comment>
<name>A0ACC3Z637_COLTU</name>
<sequence length="432" mass="47896">MSNPAAGPIGAVPPPPGETPNFTNPRDVLHTLHIAYMITVQVIIIVFFVVRVYVKLLAAGRFRLEDWSCLIGWFFTVLLNGSVFFKIRLGEGYHIWEITADNFIELQKLPKWLYVSSLLYTPAAFFTKAAILLLIVRVFSVDRVVARTLHVLLGFFLVCYIPAQVAKTAVCIPVEAFWDPTIRDFKCINQTKLFIYDTALGIVSDLAVLLVPTVLTWTLRMSLLKKVKIVGLLGTGGVAVGITAYRMHLVLKFEDTVDPTVDFVPLDWTVTGELAIGLVCACFPSINYLLEQRSANRSLPSTTQTSTRSRWRSTSKKYFGTLSSCCSRLTGANKSQGAWLRSTTATNRMLEPSESTRRLADGTPSATPETERSEPRREDYDIELAVLSRRPTHPFDAPGPSRNLLDGDAGGGWLAPLPTLRPLPDVGREHPG</sequence>
<keyword evidence="2" id="KW-1185">Reference proteome</keyword>
<evidence type="ECO:0000313" key="2">
    <source>
        <dbReference type="Proteomes" id="UP000805649"/>
    </source>
</evidence>
<evidence type="ECO:0000313" key="1">
    <source>
        <dbReference type="EMBL" id="KAL0939522.1"/>
    </source>
</evidence>
<organism evidence="1 2">
    <name type="scientific">Colletotrichum truncatum</name>
    <name type="common">Anthracnose fungus</name>
    <name type="synonym">Colletotrichum capsici</name>
    <dbReference type="NCBI Taxonomy" id="5467"/>
    <lineage>
        <taxon>Eukaryota</taxon>
        <taxon>Fungi</taxon>
        <taxon>Dikarya</taxon>
        <taxon>Ascomycota</taxon>
        <taxon>Pezizomycotina</taxon>
        <taxon>Sordariomycetes</taxon>
        <taxon>Hypocreomycetidae</taxon>
        <taxon>Glomerellales</taxon>
        <taxon>Glomerellaceae</taxon>
        <taxon>Colletotrichum</taxon>
        <taxon>Colletotrichum truncatum species complex</taxon>
    </lineage>
</organism>
<protein>
    <submittedName>
        <fullName evidence="1">Integral membrane protein</fullName>
    </submittedName>
</protein>
<reference evidence="1 2" key="1">
    <citation type="journal article" date="2020" name="Phytopathology">
        <title>Genome Sequence Resources of Colletotrichum truncatum, C. plurivorum, C. musicola, and C. sojae: Four Species Pathogenic to Soybean (Glycine max).</title>
        <authorList>
            <person name="Rogerio F."/>
            <person name="Boufleur T.R."/>
            <person name="Ciampi-Guillardi M."/>
            <person name="Sukno S.A."/>
            <person name="Thon M.R."/>
            <person name="Massola Junior N.S."/>
            <person name="Baroncelli R."/>
        </authorList>
    </citation>
    <scope>NUCLEOTIDE SEQUENCE [LARGE SCALE GENOMIC DNA]</scope>
    <source>
        <strain evidence="1 2">CMES1059</strain>
    </source>
</reference>
<proteinExistence type="predicted"/>
<dbReference type="EMBL" id="VUJX02000003">
    <property type="protein sequence ID" value="KAL0939522.1"/>
    <property type="molecule type" value="Genomic_DNA"/>
</dbReference>
<gene>
    <name evidence="1" type="ORF">CTRU02_206132</name>
</gene>
<accession>A0ACC3Z637</accession>